<reference evidence="1" key="1">
    <citation type="submission" date="2014-11" db="EMBL/GenBank/DDBJ databases">
        <authorList>
            <person name="Amaro Gonzalez C."/>
        </authorList>
    </citation>
    <scope>NUCLEOTIDE SEQUENCE</scope>
</reference>
<dbReference type="AlphaFoldDB" id="A0A0E9VSZ7"/>
<protein>
    <submittedName>
        <fullName evidence="1">Uncharacterized protein</fullName>
    </submittedName>
</protein>
<name>A0A0E9VSZ7_ANGAN</name>
<dbReference type="EMBL" id="GBXM01027366">
    <property type="protein sequence ID" value="JAH81211.1"/>
    <property type="molecule type" value="Transcribed_RNA"/>
</dbReference>
<organism evidence="1">
    <name type="scientific">Anguilla anguilla</name>
    <name type="common">European freshwater eel</name>
    <name type="synonym">Muraena anguilla</name>
    <dbReference type="NCBI Taxonomy" id="7936"/>
    <lineage>
        <taxon>Eukaryota</taxon>
        <taxon>Metazoa</taxon>
        <taxon>Chordata</taxon>
        <taxon>Craniata</taxon>
        <taxon>Vertebrata</taxon>
        <taxon>Euteleostomi</taxon>
        <taxon>Actinopterygii</taxon>
        <taxon>Neopterygii</taxon>
        <taxon>Teleostei</taxon>
        <taxon>Anguilliformes</taxon>
        <taxon>Anguillidae</taxon>
        <taxon>Anguilla</taxon>
    </lineage>
</organism>
<sequence length="22" mass="2454">MSNPGLHISFAKSTVNMNTLKY</sequence>
<accession>A0A0E9VSZ7</accession>
<reference evidence="1" key="2">
    <citation type="journal article" date="2015" name="Fish Shellfish Immunol.">
        <title>Early steps in the European eel (Anguilla anguilla)-Vibrio vulnificus interaction in the gills: Role of the RtxA13 toxin.</title>
        <authorList>
            <person name="Callol A."/>
            <person name="Pajuelo D."/>
            <person name="Ebbesson L."/>
            <person name="Teles M."/>
            <person name="MacKenzie S."/>
            <person name="Amaro C."/>
        </authorList>
    </citation>
    <scope>NUCLEOTIDE SEQUENCE</scope>
</reference>
<evidence type="ECO:0000313" key="1">
    <source>
        <dbReference type="EMBL" id="JAH81211.1"/>
    </source>
</evidence>
<proteinExistence type="predicted"/>